<keyword evidence="1" id="KW-0808">Transferase</keyword>
<evidence type="ECO:0000256" key="1">
    <source>
        <dbReference type="ARBA" id="ARBA00022679"/>
    </source>
</evidence>
<dbReference type="InterPro" id="IPR037359">
    <property type="entry name" value="NST/OST"/>
</dbReference>
<gene>
    <name evidence="4" type="ORF">QQ008_28770</name>
</gene>
<dbReference type="RefSeq" id="WP_346755434.1">
    <property type="nucleotide sequence ID" value="NZ_JAUJEA010000018.1"/>
</dbReference>
<keyword evidence="5" id="KW-1185">Reference proteome</keyword>
<sequence length="307" mass="36443">MNINKSKIPNFFIVGAAKSGTSSLWQYMKEHPQIFMPKDELYKEPRYFNNPKRFRNIEDYFRLFEATNENQNRVGEASTAYLTCPDCASKIADYGREYDLDIKIIILLRNPASRAYSLYNWMVQDGYEYSSTFAKALKREERRKKGTSNFWEPNYFYNYLYFNSGKYYEQVNQYIAQFGNENVYVETFENFIKNSTVILREIFTFLGVDPDFNVDVSKSFNPSVDVIHPSLQFSLRKLTKYLTRARIIKFNDKKGRDKLMKWGMSKKKVKKIDPEVKSNLLKRYKEDIDQLEALINKDLSIWKEQEG</sequence>
<keyword evidence="2" id="KW-0325">Glycoprotein</keyword>
<reference evidence="4" key="1">
    <citation type="submission" date="2023-06" db="EMBL/GenBank/DDBJ databases">
        <title>Genomic of Parafulvivirga corallium.</title>
        <authorList>
            <person name="Wang G."/>
        </authorList>
    </citation>
    <scope>NUCLEOTIDE SEQUENCE</scope>
    <source>
        <strain evidence="4">BMA10</strain>
    </source>
</reference>
<evidence type="ECO:0000259" key="3">
    <source>
        <dbReference type="Pfam" id="PF00685"/>
    </source>
</evidence>
<dbReference type="Proteomes" id="UP001172082">
    <property type="component" value="Unassembled WGS sequence"/>
</dbReference>
<accession>A0ABT8L0S2</accession>
<evidence type="ECO:0000313" key="5">
    <source>
        <dbReference type="Proteomes" id="UP001172082"/>
    </source>
</evidence>
<dbReference type="Pfam" id="PF00685">
    <property type="entry name" value="Sulfotransfer_1"/>
    <property type="match status" value="1"/>
</dbReference>
<protein>
    <submittedName>
        <fullName evidence="4">Sulfotransferase domain-containing protein</fullName>
    </submittedName>
</protein>
<comment type="caution">
    <text evidence="4">The sequence shown here is derived from an EMBL/GenBank/DDBJ whole genome shotgun (WGS) entry which is preliminary data.</text>
</comment>
<dbReference type="PANTHER" id="PTHR10605">
    <property type="entry name" value="HEPARAN SULFATE SULFOTRANSFERASE"/>
    <property type="match status" value="1"/>
</dbReference>
<proteinExistence type="predicted"/>
<dbReference type="InterPro" id="IPR027417">
    <property type="entry name" value="P-loop_NTPase"/>
</dbReference>
<dbReference type="InterPro" id="IPR000863">
    <property type="entry name" value="Sulfotransferase_dom"/>
</dbReference>
<evidence type="ECO:0000313" key="4">
    <source>
        <dbReference type="EMBL" id="MDN5205413.1"/>
    </source>
</evidence>
<dbReference type="Gene3D" id="3.40.50.300">
    <property type="entry name" value="P-loop containing nucleotide triphosphate hydrolases"/>
    <property type="match status" value="1"/>
</dbReference>
<name>A0ABT8L0S2_9BACT</name>
<organism evidence="4 5">
    <name type="scientific">Splendidivirga corallicola</name>
    <dbReference type="NCBI Taxonomy" id="3051826"/>
    <lineage>
        <taxon>Bacteria</taxon>
        <taxon>Pseudomonadati</taxon>
        <taxon>Bacteroidota</taxon>
        <taxon>Cytophagia</taxon>
        <taxon>Cytophagales</taxon>
        <taxon>Splendidivirgaceae</taxon>
        <taxon>Splendidivirga</taxon>
    </lineage>
</organism>
<feature type="domain" description="Sulfotransferase" evidence="3">
    <location>
        <begin position="10"/>
        <end position="290"/>
    </location>
</feature>
<evidence type="ECO:0000256" key="2">
    <source>
        <dbReference type="ARBA" id="ARBA00023180"/>
    </source>
</evidence>
<dbReference type="SUPFAM" id="SSF52540">
    <property type="entry name" value="P-loop containing nucleoside triphosphate hydrolases"/>
    <property type="match status" value="1"/>
</dbReference>
<dbReference type="EMBL" id="JAUJEA010000018">
    <property type="protein sequence ID" value="MDN5205413.1"/>
    <property type="molecule type" value="Genomic_DNA"/>
</dbReference>
<dbReference type="PANTHER" id="PTHR10605:SF56">
    <property type="entry name" value="BIFUNCTIONAL HEPARAN SULFATE N-DEACETYLASE_N-SULFOTRANSFERASE"/>
    <property type="match status" value="1"/>
</dbReference>